<feature type="domain" description="HPr kinase/phosphorylase C-terminal" evidence="12">
    <location>
        <begin position="129"/>
        <end position="297"/>
    </location>
</feature>
<keyword evidence="5 10" id="KW-0547">Nucleotide-binding</keyword>
<dbReference type="RefSeq" id="WP_262096644.1">
    <property type="nucleotide sequence ID" value="NZ_JAOEGN010000012.1"/>
</dbReference>
<comment type="function">
    <text evidence="10">Catalyzes the ATP- as well as the pyrophosphate-dependent phosphorylation of a specific serine residue in HPr, a phosphocarrier protein of the phosphoenolpyruvate-dependent sugar phosphotransferase system (PTS). HprK/P also catalyzes the pyrophosphate-producing, inorganic phosphate-dependent dephosphorylation (phosphorolysis) of seryl-phosphorylated HPr (P-Ser-HPr).</text>
</comment>
<evidence type="ECO:0000256" key="9">
    <source>
        <dbReference type="ARBA" id="ARBA00047657"/>
    </source>
</evidence>
<keyword evidence="14" id="KW-1185">Reference proteome</keyword>
<dbReference type="EC" id="2.7.4.-" evidence="10"/>
<evidence type="ECO:0000259" key="12">
    <source>
        <dbReference type="Pfam" id="PF07475"/>
    </source>
</evidence>
<comment type="catalytic activity">
    <reaction evidence="9 10">
        <text>[HPr protein]-O-phospho-L-serine + phosphate + H(+) = [HPr protein]-L-serine + diphosphate</text>
        <dbReference type="Rhea" id="RHEA:46604"/>
        <dbReference type="Rhea" id="RHEA-COMP:11602"/>
        <dbReference type="Rhea" id="RHEA-COMP:11603"/>
        <dbReference type="ChEBI" id="CHEBI:15378"/>
        <dbReference type="ChEBI" id="CHEBI:29999"/>
        <dbReference type="ChEBI" id="CHEBI:33019"/>
        <dbReference type="ChEBI" id="CHEBI:43474"/>
        <dbReference type="ChEBI" id="CHEBI:83421"/>
    </reaction>
</comment>
<name>A0ABT2PWK2_9MOLU</name>
<dbReference type="InterPro" id="IPR003755">
    <property type="entry name" value="HPr(Ser)_kin/Pase"/>
</dbReference>
<evidence type="ECO:0000256" key="8">
    <source>
        <dbReference type="ARBA" id="ARBA00023268"/>
    </source>
</evidence>
<dbReference type="Pfam" id="PF07475">
    <property type="entry name" value="Hpr_kinase_C"/>
    <property type="match status" value="1"/>
</dbReference>
<comment type="catalytic activity">
    <reaction evidence="1 10">
        <text>[HPr protein]-L-serine + ATP = [HPr protein]-O-phospho-L-serine + ADP + H(+)</text>
        <dbReference type="Rhea" id="RHEA:46600"/>
        <dbReference type="Rhea" id="RHEA-COMP:11602"/>
        <dbReference type="Rhea" id="RHEA-COMP:11603"/>
        <dbReference type="ChEBI" id="CHEBI:15378"/>
        <dbReference type="ChEBI" id="CHEBI:29999"/>
        <dbReference type="ChEBI" id="CHEBI:30616"/>
        <dbReference type="ChEBI" id="CHEBI:83421"/>
        <dbReference type="ChEBI" id="CHEBI:456216"/>
    </reaction>
</comment>
<keyword evidence="7 10" id="KW-0067">ATP-binding</keyword>
<reference evidence="14" key="1">
    <citation type="submission" date="2023-07" db="EMBL/GenBank/DDBJ databases">
        <title>Novel Mycoplasma species identified in domestic and wild animals.</title>
        <authorList>
            <person name="Volokhov D.V."/>
            <person name="Furtak V.A."/>
            <person name="Zagorodnyaya T.A."/>
        </authorList>
    </citation>
    <scope>NUCLEOTIDE SEQUENCE [LARGE SCALE GENOMIC DNA]</scope>
    <source>
        <strain evidence="14">92-19</strain>
    </source>
</reference>
<feature type="active site" description="Proton acceptor; for phosphorylation activity. Proton donor; for dephosphorylation activity" evidence="10">
    <location>
        <position position="177"/>
    </location>
</feature>
<feature type="binding site" evidence="10">
    <location>
        <position position="202"/>
    </location>
    <ligand>
        <name>Mg(2+)</name>
        <dbReference type="ChEBI" id="CHEBI:18420"/>
    </ligand>
</feature>
<keyword evidence="4 10" id="KW-0808">Transferase</keyword>
<dbReference type="HAMAP" id="MF_01249">
    <property type="entry name" value="HPr_kinase"/>
    <property type="match status" value="1"/>
</dbReference>
<evidence type="ECO:0000313" key="13">
    <source>
        <dbReference type="EMBL" id="MCU0105341.1"/>
    </source>
</evidence>
<keyword evidence="6 10" id="KW-0418">Kinase</keyword>
<organism evidence="13 14">
    <name type="scientific">Paracholeplasma vituli</name>
    <dbReference type="NCBI Taxonomy" id="69473"/>
    <lineage>
        <taxon>Bacteria</taxon>
        <taxon>Bacillati</taxon>
        <taxon>Mycoplasmatota</taxon>
        <taxon>Mollicutes</taxon>
        <taxon>Acholeplasmatales</taxon>
        <taxon>Acholeplasmataceae</taxon>
        <taxon>Paracholeplasma</taxon>
    </lineage>
</organism>
<feature type="binding site" evidence="10">
    <location>
        <begin position="153"/>
        <end position="160"/>
    </location>
    <ligand>
        <name>ATP</name>
        <dbReference type="ChEBI" id="CHEBI:30616"/>
    </ligand>
</feature>
<evidence type="ECO:0000256" key="6">
    <source>
        <dbReference type="ARBA" id="ARBA00022777"/>
    </source>
</evidence>
<feature type="region of interest" description="Important for the catalytic mechanism of both phosphorylation and dephosphorylation" evidence="10">
    <location>
        <begin position="201"/>
        <end position="210"/>
    </location>
</feature>
<evidence type="ECO:0000256" key="7">
    <source>
        <dbReference type="ARBA" id="ARBA00022840"/>
    </source>
</evidence>
<dbReference type="EMBL" id="JAOEGN010000012">
    <property type="protein sequence ID" value="MCU0105341.1"/>
    <property type="molecule type" value="Genomic_DNA"/>
</dbReference>
<evidence type="ECO:0000256" key="1">
    <source>
        <dbReference type="ARBA" id="ARBA00001120"/>
    </source>
</evidence>
<dbReference type="InterPro" id="IPR027417">
    <property type="entry name" value="P-loop_NTPase"/>
</dbReference>
<evidence type="ECO:0000256" key="2">
    <source>
        <dbReference type="ARBA" id="ARBA00006883"/>
    </source>
</evidence>
<dbReference type="InterPro" id="IPR011104">
    <property type="entry name" value="Hpr_kin/Pase_C"/>
</dbReference>
<feature type="binding site" evidence="10">
    <location>
        <position position="160"/>
    </location>
    <ligand>
        <name>Mg(2+)</name>
        <dbReference type="ChEBI" id="CHEBI:18420"/>
    </ligand>
</feature>
<comment type="caution">
    <text evidence="13">The sequence shown here is derived from an EMBL/GenBank/DDBJ whole genome shotgun (WGS) entry which is preliminary data.</text>
</comment>
<proteinExistence type="inferred from homology"/>
<evidence type="ECO:0000256" key="4">
    <source>
        <dbReference type="ARBA" id="ARBA00022679"/>
    </source>
</evidence>
<comment type="subunit">
    <text evidence="10">Homohexamer.</text>
</comment>
<keyword evidence="10" id="KW-0460">Magnesium</keyword>
<feature type="domain" description="HPr(Ser) kinase/phosphorylase N-terminal" evidence="11">
    <location>
        <begin position="4"/>
        <end position="127"/>
    </location>
</feature>
<dbReference type="CDD" id="cd01918">
    <property type="entry name" value="HprK_C"/>
    <property type="match status" value="1"/>
</dbReference>
<comment type="miscellaneous">
    <text evidence="10">Both phosphorylation and phosphorolysis are carried out by the same active site and suggest a common mechanism for both reactions.</text>
</comment>
<comment type="similarity">
    <text evidence="2 10">Belongs to the HPrK/P family.</text>
</comment>
<evidence type="ECO:0000256" key="3">
    <source>
        <dbReference type="ARBA" id="ARBA00022527"/>
    </source>
</evidence>
<dbReference type="GO" id="GO:0016301">
    <property type="term" value="F:kinase activity"/>
    <property type="evidence" value="ECO:0007669"/>
    <property type="project" value="UniProtKB-KW"/>
</dbReference>
<dbReference type="PANTHER" id="PTHR30305:SF1">
    <property type="entry name" value="HPR KINASE_PHOSPHORYLASE"/>
    <property type="match status" value="1"/>
</dbReference>
<keyword evidence="10" id="KW-0479">Metal-binding</keyword>
<dbReference type="EC" id="2.7.11.-" evidence="10"/>
<feature type="active site" evidence="10">
    <location>
        <position position="243"/>
    </location>
</feature>
<dbReference type="Gene3D" id="3.40.50.300">
    <property type="entry name" value="P-loop containing nucleotide triphosphate hydrolases"/>
    <property type="match status" value="1"/>
</dbReference>
<evidence type="ECO:0000256" key="5">
    <source>
        <dbReference type="ARBA" id="ARBA00022741"/>
    </source>
</evidence>
<accession>A0ABT2PWK2</accession>
<keyword evidence="3 10" id="KW-0723">Serine/threonine-protein kinase</keyword>
<dbReference type="PANTHER" id="PTHR30305">
    <property type="entry name" value="PROTEIN YJDM-RELATED"/>
    <property type="match status" value="1"/>
</dbReference>
<dbReference type="SUPFAM" id="SSF53795">
    <property type="entry name" value="PEP carboxykinase-like"/>
    <property type="match status" value="1"/>
</dbReference>
<dbReference type="InterPro" id="IPR011126">
    <property type="entry name" value="Hpr_kin/Pase_Hpr_N"/>
</dbReference>
<evidence type="ECO:0000313" key="14">
    <source>
        <dbReference type="Proteomes" id="UP001209076"/>
    </source>
</evidence>
<evidence type="ECO:0000259" key="11">
    <source>
        <dbReference type="Pfam" id="PF02603"/>
    </source>
</evidence>
<dbReference type="SUPFAM" id="SSF75138">
    <property type="entry name" value="HprK N-terminal domain-like"/>
    <property type="match status" value="1"/>
</dbReference>
<keyword evidence="8 10" id="KW-0511">Multifunctional enzyme</keyword>
<feature type="active site" evidence="10">
    <location>
        <position position="159"/>
    </location>
</feature>
<sequence>MNGIKVIHLVKDNQLSILAGNQGLENYIYEDMISRPGIELAGFMDFFDAKRVILIGSKENSFSNLFSLTLQEERIRDIFSHRPPAVIFSVNVDVSPLYIRLGDEYGIPILKSNLRTTALNSKLYSYLQEKLTERKTVHGVLMDIGGLGTLIIGKSGIGKSETALELIKRGHILISDDRVDVYQKDVGILIGQAPKILERYLEIRGIGIVDVVSMFGVGAYRETKKIRLVVELEKWEENKYYDRLGLDLETTKYFDTEIPKVTIPVLPGRNVATLVESAAMNEKLKYMGYHAAFNLTREITRHMKKQEENHNE</sequence>
<comment type="domain">
    <text evidence="10">The Walker A ATP-binding motif also binds Pi and PPi.</text>
</comment>
<feature type="region of interest" description="Important for the catalytic mechanism of dephosphorylation" evidence="10">
    <location>
        <begin position="264"/>
        <end position="269"/>
    </location>
</feature>
<dbReference type="Pfam" id="PF02603">
    <property type="entry name" value="Hpr_kinase_N"/>
    <property type="match status" value="1"/>
</dbReference>
<gene>
    <name evidence="10 13" type="primary">hprK</name>
    <name evidence="13" type="ORF">N7603_06680</name>
</gene>
<dbReference type="Proteomes" id="UP001209076">
    <property type="component" value="Unassembled WGS sequence"/>
</dbReference>
<dbReference type="Gene3D" id="3.40.1390.20">
    <property type="entry name" value="HprK N-terminal domain-like"/>
    <property type="match status" value="1"/>
</dbReference>
<comment type="cofactor">
    <cofactor evidence="10">
        <name>Mg(2+)</name>
        <dbReference type="ChEBI" id="CHEBI:18420"/>
    </cofactor>
</comment>
<dbReference type="NCBIfam" id="TIGR00679">
    <property type="entry name" value="hpr-ser"/>
    <property type="match status" value="1"/>
</dbReference>
<feature type="active site" evidence="10">
    <location>
        <position position="138"/>
    </location>
</feature>
<protein>
    <recommendedName>
        <fullName evidence="10">HPr kinase/phosphorylase</fullName>
        <shortName evidence="10">HPrK/P</shortName>
        <ecNumber evidence="10">2.7.11.-</ecNumber>
        <ecNumber evidence="10">2.7.4.-</ecNumber>
    </recommendedName>
    <alternativeName>
        <fullName evidence="10">HPr(Ser) kinase/phosphorylase</fullName>
    </alternativeName>
</protein>
<dbReference type="InterPro" id="IPR028979">
    <property type="entry name" value="Ser_kin/Pase_Hpr-like_N_sf"/>
</dbReference>
<evidence type="ECO:0000256" key="10">
    <source>
        <dbReference type="HAMAP-Rule" id="MF_01249"/>
    </source>
</evidence>